<dbReference type="RefSeq" id="WP_175406146.1">
    <property type="nucleotide sequence ID" value="NZ_CP095556.1"/>
</dbReference>
<gene>
    <name evidence="1" type="ORF">H4C75_01550</name>
</gene>
<sequence>MTTKAHWAGGKRVFMLHAWPRLSGKGRNIRRRWRICPKMRVFIIFEQP</sequence>
<name>A0A7W2JQY2_9PSED</name>
<organism evidence="1 2">
    <name type="scientific">Pseudomonas mosselii</name>
    <dbReference type="NCBI Taxonomy" id="78327"/>
    <lineage>
        <taxon>Bacteria</taxon>
        <taxon>Pseudomonadati</taxon>
        <taxon>Pseudomonadota</taxon>
        <taxon>Gammaproteobacteria</taxon>
        <taxon>Pseudomonadales</taxon>
        <taxon>Pseudomonadaceae</taxon>
        <taxon>Pseudomonas</taxon>
    </lineage>
</organism>
<reference evidence="1 2" key="1">
    <citation type="submission" date="2020-07" db="EMBL/GenBank/DDBJ databases">
        <title>Diversity of carbapenemase encoding genes among Pseudomonas putida group clinical isolates in a tertiary Brazilian hospital.</title>
        <authorList>
            <person name="Alberto-Lei F."/>
            <person name="Nodari C.S."/>
            <person name="Streling A.P."/>
            <person name="Paulino J.T."/>
            <person name="Bessa-Neto F.O."/>
            <person name="Cayo R."/>
            <person name="Gales A.C."/>
        </authorList>
    </citation>
    <scope>NUCLEOTIDE SEQUENCE [LARGE SCALE GENOMIC DNA]</scope>
    <source>
        <strain evidence="1 2">14802</strain>
    </source>
</reference>
<evidence type="ECO:0000313" key="2">
    <source>
        <dbReference type="Proteomes" id="UP000541770"/>
    </source>
</evidence>
<accession>A0A7W2JQY2</accession>
<protein>
    <submittedName>
        <fullName evidence="1">Uncharacterized protein</fullName>
    </submittedName>
</protein>
<proteinExistence type="predicted"/>
<comment type="caution">
    <text evidence="1">The sequence shown here is derived from an EMBL/GenBank/DDBJ whole genome shotgun (WGS) entry which is preliminary data.</text>
</comment>
<dbReference type="AlphaFoldDB" id="A0A7W2JQY2"/>
<dbReference type="Proteomes" id="UP000541770">
    <property type="component" value="Unassembled WGS sequence"/>
</dbReference>
<evidence type="ECO:0000313" key="1">
    <source>
        <dbReference type="EMBL" id="MBA6063448.1"/>
    </source>
</evidence>
<dbReference type="EMBL" id="JACGDE010000001">
    <property type="protein sequence ID" value="MBA6063448.1"/>
    <property type="molecule type" value="Genomic_DNA"/>
</dbReference>